<evidence type="ECO:0000256" key="1">
    <source>
        <dbReference type="ARBA" id="ARBA00004370"/>
    </source>
</evidence>
<dbReference type="OrthoDB" id="532905at2759"/>
<gene>
    <name evidence="9" type="ORF">TSOC_005489</name>
</gene>
<keyword evidence="6" id="KW-0456">Lyase</keyword>
<dbReference type="PANTHER" id="PTHR11920">
    <property type="entry name" value="GUANYLYL CYCLASE"/>
    <property type="match status" value="1"/>
</dbReference>
<accession>A0A2J8A680</accession>
<evidence type="ECO:0000256" key="2">
    <source>
        <dbReference type="ARBA" id="ARBA00022692"/>
    </source>
</evidence>
<evidence type="ECO:0000313" key="9">
    <source>
        <dbReference type="EMBL" id="PNH08005.1"/>
    </source>
</evidence>
<evidence type="ECO:0000256" key="7">
    <source>
        <dbReference type="SAM" id="MobiDB-lite"/>
    </source>
</evidence>
<dbReference type="PANTHER" id="PTHR11920:SF335">
    <property type="entry name" value="GUANYLATE CYCLASE"/>
    <property type="match status" value="1"/>
</dbReference>
<evidence type="ECO:0000256" key="6">
    <source>
        <dbReference type="ARBA" id="ARBA00023239"/>
    </source>
</evidence>
<dbReference type="InterPro" id="IPR050401">
    <property type="entry name" value="Cyclic_nucleotide_synthase"/>
</dbReference>
<feature type="compositionally biased region" description="Polar residues" evidence="7">
    <location>
        <begin position="324"/>
        <end position="333"/>
    </location>
</feature>
<keyword evidence="10" id="KW-1185">Reference proteome</keyword>
<evidence type="ECO:0000256" key="5">
    <source>
        <dbReference type="ARBA" id="ARBA00023136"/>
    </source>
</evidence>
<sequence>MKWLCGLGRGLGRRRAGKSAASEDGTNDFTLLTQAAGPKELAAVVVALDAPSRLPPALIEPVLEHLPNPVSLITADSGEILVQNGASVAVWGQLPLNQPQAANGILDRLFEADPGLLPDVLHELSEKRHWRGLLRRHCNVNHFGRQRSTDGDVGYSQETQQQLQAKAGGLGAGVSDLGRAPLEGSLHMDSDADSQQWSTQLLTQRPASNATATGFARQGSSSLYGSALRRSAERRTSQQAMLEALTTSTWSTMLKVPRVRPPPRRNQSAHCIVPSAASSPSLGPRAGITTITATSAANDLWQPPGPIGALLPGKAHSAGGGSALKSSTSAQENSLDVHADHLVADAADAASRTADPQISRAAVRRRSTFTWAGRISPADSRRASLSPLSRATFTRNSLLESRPSLQWPNGSGGDGTDSCESSALGSRRGSFLLTGASSIGSAVPGSSSAMGRILNIALATAGGPGRQPLMRVNGGRSALEASLCDQEPLASEAAAAVGPVGCRPISSHPDGLCDGFAFAPASVAPWSEIGGEIRAPPAVADAGTKAAAAVMLARCPASPMSRAPPAPTGSVSHAAAPNVGAASPDSVHPDGISVSLSLAPSLLEARPSLLDNLFGNSVDWSGDAPHEAPLVEQWHEVAFTSFEHPQLGRRVILVTQNDVTPRIWAERQLALVMQAEHTLLENIFPHHVIEHIAATSAINFDEQRTVPPQQQEQQQSGAVTGAADVEEDGREQDAGGSAADTTWLPPIRGETFLHLATSHAAITILFCDIQGFTPMCSQMGPVVVMSFLNDLFTRLDGLLDGYGVYKVETIGDCYVAAGGLMRVDEKTGAVTVRSEDVDPLHAYRTVQFAKALLRAARRVNLPTTGTPVRLRVGIHSGPAMSGVVGTRMPRFCLFGDTMNVASRMESTGEAGAIHISQATRDLVPQEAWEPRGGMEVKGKGLMETYFLKA</sequence>
<keyword evidence="5" id="KW-0472">Membrane</keyword>
<dbReference type="Gene3D" id="3.30.70.1230">
    <property type="entry name" value="Nucleotide cyclase"/>
    <property type="match status" value="1"/>
</dbReference>
<dbReference type="GO" id="GO:0001653">
    <property type="term" value="F:peptide receptor activity"/>
    <property type="evidence" value="ECO:0007669"/>
    <property type="project" value="TreeGrafter"/>
</dbReference>
<dbReference type="GO" id="GO:0004016">
    <property type="term" value="F:adenylate cyclase activity"/>
    <property type="evidence" value="ECO:0007669"/>
    <property type="project" value="TreeGrafter"/>
</dbReference>
<feature type="region of interest" description="Disordered" evidence="7">
    <location>
        <begin position="145"/>
        <end position="198"/>
    </location>
</feature>
<feature type="domain" description="Guanylate cyclase" evidence="8">
    <location>
        <begin position="763"/>
        <end position="905"/>
    </location>
</feature>
<dbReference type="EMBL" id="PGGS01000150">
    <property type="protein sequence ID" value="PNH08005.1"/>
    <property type="molecule type" value="Genomic_DNA"/>
</dbReference>
<dbReference type="GO" id="GO:0000166">
    <property type="term" value="F:nucleotide binding"/>
    <property type="evidence" value="ECO:0007669"/>
    <property type="project" value="UniProtKB-KW"/>
</dbReference>
<evidence type="ECO:0000313" key="10">
    <source>
        <dbReference type="Proteomes" id="UP000236333"/>
    </source>
</evidence>
<comment type="caution">
    <text evidence="9">The sequence shown here is derived from an EMBL/GenBank/DDBJ whole genome shotgun (WGS) entry which is preliminary data.</text>
</comment>
<evidence type="ECO:0000259" key="8">
    <source>
        <dbReference type="PROSITE" id="PS50125"/>
    </source>
</evidence>
<dbReference type="Proteomes" id="UP000236333">
    <property type="component" value="Unassembled WGS sequence"/>
</dbReference>
<keyword evidence="2" id="KW-0812">Transmembrane</keyword>
<dbReference type="GO" id="GO:0035556">
    <property type="term" value="P:intracellular signal transduction"/>
    <property type="evidence" value="ECO:0007669"/>
    <property type="project" value="InterPro"/>
</dbReference>
<dbReference type="GO" id="GO:0005886">
    <property type="term" value="C:plasma membrane"/>
    <property type="evidence" value="ECO:0007669"/>
    <property type="project" value="TreeGrafter"/>
</dbReference>
<dbReference type="InterPro" id="IPR029787">
    <property type="entry name" value="Nucleotide_cyclase"/>
</dbReference>
<dbReference type="AlphaFoldDB" id="A0A2J8A680"/>
<evidence type="ECO:0000256" key="3">
    <source>
        <dbReference type="ARBA" id="ARBA00022741"/>
    </source>
</evidence>
<feature type="region of interest" description="Disordered" evidence="7">
    <location>
        <begin position="558"/>
        <end position="586"/>
    </location>
</feature>
<proteinExistence type="predicted"/>
<reference evidence="9 10" key="1">
    <citation type="journal article" date="2017" name="Mol. Biol. Evol.">
        <title>The 4-celled Tetrabaena socialis nuclear genome reveals the essential components for genetic control of cell number at the origin of multicellularity in the volvocine lineage.</title>
        <authorList>
            <person name="Featherston J."/>
            <person name="Arakaki Y."/>
            <person name="Hanschen E.R."/>
            <person name="Ferris P.J."/>
            <person name="Michod R.E."/>
            <person name="Olson B.J.S.C."/>
            <person name="Nozaki H."/>
            <person name="Durand P.M."/>
        </authorList>
    </citation>
    <scope>NUCLEOTIDE SEQUENCE [LARGE SCALE GENOMIC DNA]</scope>
    <source>
        <strain evidence="9 10">NIES-571</strain>
    </source>
</reference>
<dbReference type="FunFam" id="3.30.70.1230:FF:000146">
    <property type="entry name" value="Atrial natriuretic peptide receptor, putative"/>
    <property type="match status" value="1"/>
</dbReference>
<name>A0A2J8A680_9CHLO</name>
<feature type="region of interest" description="Disordered" evidence="7">
    <location>
        <begin position="703"/>
        <end position="743"/>
    </location>
</feature>
<dbReference type="InterPro" id="IPR001054">
    <property type="entry name" value="A/G_cyclase"/>
</dbReference>
<keyword evidence="4" id="KW-1133">Transmembrane helix</keyword>
<evidence type="ECO:0000256" key="4">
    <source>
        <dbReference type="ARBA" id="ARBA00022989"/>
    </source>
</evidence>
<dbReference type="CDD" id="cd07302">
    <property type="entry name" value="CHD"/>
    <property type="match status" value="1"/>
</dbReference>
<organism evidence="9 10">
    <name type="scientific">Tetrabaena socialis</name>
    <dbReference type="NCBI Taxonomy" id="47790"/>
    <lineage>
        <taxon>Eukaryota</taxon>
        <taxon>Viridiplantae</taxon>
        <taxon>Chlorophyta</taxon>
        <taxon>core chlorophytes</taxon>
        <taxon>Chlorophyceae</taxon>
        <taxon>CS clade</taxon>
        <taxon>Chlamydomonadales</taxon>
        <taxon>Tetrabaenaceae</taxon>
        <taxon>Tetrabaena</taxon>
    </lineage>
</organism>
<dbReference type="GO" id="GO:0004383">
    <property type="term" value="F:guanylate cyclase activity"/>
    <property type="evidence" value="ECO:0007669"/>
    <property type="project" value="TreeGrafter"/>
</dbReference>
<feature type="compositionally biased region" description="Polar residues" evidence="7">
    <location>
        <begin position="397"/>
        <end position="409"/>
    </location>
</feature>
<feature type="region of interest" description="Disordered" evidence="7">
    <location>
        <begin position="397"/>
        <end position="423"/>
    </location>
</feature>
<keyword evidence="3" id="KW-0547">Nucleotide-binding</keyword>
<dbReference type="GO" id="GO:0007168">
    <property type="term" value="P:receptor guanylyl cyclase signaling pathway"/>
    <property type="evidence" value="ECO:0007669"/>
    <property type="project" value="TreeGrafter"/>
</dbReference>
<protein>
    <submittedName>
        <fullName evidence="9">Soluble guanylate cyclase 88E</fullName>
    </submittedName>
</protein>
<dbReference type="SMART" id="SM00044">
    <property type="entry name" value="CYCc"/>
    <property type="match status" value="1"/>
</dbReference>
<dbReference type="Pfam" id="PF00211">
    <property type="entry name" value="Guanylate_cyc"/>
    <property type="match status" value="1"/>
</dbReference>
<dbReference type="PROSITE" id="PS50125">
    <property type="entry name" value="GUANYLATE_CYCLASE_2"/>
    <property type="match status" value="1"/>
</dbReference>
<comment type="subcellular location">
    <subcellularLocation>
        <location evidence="1">Membrane</location>
    </subcellularLocation>
</comment>
<dbReference type="SUPFAM" id="SSF55073">
    <property type="entry name" value="Nucleotide cyclase"/>
    <property type="match status" value="1"/>
</dbReference>
<feature type="region of interest" description="Disordered" evidence="7">
    <location>
        <begin position="313"/>
        <end position="333"/>
    </location>
</feature>